<dbReference type="PIRSF" id="PIRSF006692">
    <property type="entry name" value="TF_HTH_AF0396_prd"/>
    <property type="match status" value="1"/>
</dbReference>
<organism evidence="2 3">
    <name type="scientific">Methanolobus chelungpuianus</name>
    <dbReference type="NCBI Taxonomy" id="502115"/>
    <lineage>
        <taxon>Archaea</taxon>
        <taxon>Methanobacteriati</taxon>
        <taxon>Methanobacteriota</taxon>
        <taxon>Stenosarchaea group</taxon>
        <taxon>Methanomicrobia</taxon>
        <taxon>Methanosarcinales</taxon>
        <taxon>Methanosarcinaceae</taxon>
        <taxon>Methanolobus</taxon>
    </lineage>
</organism>
<dbReference type="Pfam" id="PF08350">
    <property type="entry name" value="FilR1_middle"/>
    <property type="match status" value="1"/>
</dbReference>
<accession>A0AAE3HBG3</accession>
<gene>
    <name evidence="2" type="ORF">PV02_08240</name>
</gene>
<dbReference type="RefSeq" id="WP_256622915.1">
    <property type="nucleotide sequence ID" value="NZ_JTEO01000004.1"/>
</dbReference>
<evidence type="ECO:0000259" key="1">
    <source>
        <dbReference type="Pfam" id="PF08350"/>
    </source>
</evidence>
<evidence type="ECO:0000313" key="2">
    <source>
        <dbReference type="EMBL" id="MCQ6963029.1"/>
    </source>
</evidence>
<dbReference type="InterPro" id="IPR013561">
    <property type="entry name" value="FilR1_middle_dom"/>
</dbReference>
<dbReference type="Proteomes" id="UP001206983">
    <property type="component" value="Unassembled WGS sequence"/>
</dbReference>
<dbReference type="InterPro" id="IPR036390">
    <property type="entry name" value="WH_DNA-bd_sf"/>
</dbReference>
<protein>
    <recommendedName>
        <fullName evidence="1">Methanogenesis regulatory protein FilR1 middle domain-containing protein</fullName>
    </recommendedName>
</protein>
<dbReference type="SUPFAM" id="SSF46785">
    <property type="entry name" value="Winged helix' DNA-binding domain"/>
    <property type="match status" value="1"/>
</dbReference>
<dbReference type="AlphaFoldDB" id="A0AAE3HBG3"/>
<dbReference type="EMBL" id="JTEO01000004">
    <property type="protein sequence ID" value="MCQ6963029.1"/>
    <property type="molecule type" value="Genomic_DNA"/>
</dbReference>
<name>A0AAE3HBG3_9EURY</name>
<reference evidence="2 3" key="1">
    <citation type="journal article" date="2011" name="Appl. Environ. Microbiol.">
        <title>Methanogenic archaea isolated from Taiwan's Chelungpu fault.</title>
        <authorList>
            <person name="Wu S.Y."/>
            <person name="Lai M.C."/>
        </authorList>
    </citation>
    <scope>NUCLEOTIDE SEQUENCE [LARGE SCALE GENOMIC DNA]</scope>
    <source>
        <strain evidence="2 3">St545Mb</strain>
    </source>
</reference>
<dbReference type="InterPro" id="IPR016490">
    <property type="entry name" value="Tscrpt_reg_HTH_AF0396-typ3"/>
</dbReference>
<sequence length="262" mass="30032">MKKDLLETIFASEKRKNVLLMLLEGPAEMETFLRSIKTTRQALLPQIRVLEESNLVRQKKDIYELTTIGKLIAEEMKPLIGTLGVFDSSMDYWGEREMGFIPPHLLLRLREIGPCTVVSNIPPAESYSPSKQAVESGKRSKSQISVTTFLFPNFPSILADFKQQGVKMCLVVSPELLEKMRQTRDDKYRGLLNSDTVDIFVYRGRMDFMAFGYNDFSFMMRMFTKTGEPDQKYVISSSPSALEWGKELFNHYLKDAVPVTEI</sequence>
<proteinExistence type="predicted"/>
<comment type="caution">
    <text evidence="2">The sequence shown here is derived from an EMBL/GenBank/DDBJ whole genome shotgun (WGS) entry which is preliminary data.</text>
</comment>
<evidence type="ECO:0000313" key="3">
    <source>
        <dbReference type="Proteomes" id="UP001206983"/>
    </source>
</evidence>
<feature type="domain" description="Methanogenesis regulatory protein FilR1 middle" evidence="1">
    <location>
        <begin position="127"/>
        <end position="254"/>
    </location>
</feature>
<keyword evidence="3" id="KW-1185">Reference proteome</keyword>